<feature type="compositionally biased region" description="Basic residues" evidence="4">
    <location>
        <begin position="1033"/>
        <end position="1044"/>
    </location>
</feature>
<evidence type="ECO:0000256" key="3">
    <source>
        <dbReference type="ARBA" id="ARBA00022840"/>
    </source>
</evidence>
<feature type="compositionally biased region" description="Basic and acidic residues" evidence="4">
    <location>
        <begin position="1"/>
        <end position="15"/>
    </location>
</feature>
<feature type="compositionally biased region" description="Acidic residues" evidence="4">
    <location>
        <begin position="1017"/>
        <end position="1027"/>
    </location>
</feature>
<dbReference type="GO" id="GO:0005524">
    <property type="term" value="F:ATP binding"/>
    <property type="evidence" value="ECO:0007669"/>
    <property type="project" value="InterPro"/>
</dbReference>
<organism evidence="7 8">
    <name type="scientific">Dioszegia hungarica</name>
    <dbReference type="NCBI Taxonomy" id="4972"/>
    <lineage>
        <taxon>Eukaryota</taxon>
        <taxon>Fungi</taxon>
        <taxon>Dikarya</taxon>
        <taxon>Basidiomycota</taxon>
        <taxon>Agaricomycotina</taxon>
        <taxon>Tremellomycetes</taxon>
        <taxon>Tremellales</taxon>
        <taxon>Bulleribasidiaceae</taxon>
        <taxon>Dioszegia</taxon>
    </lineage>
</organism>
<evidence type="ECO:0000259" key="6">
    <source>
        <dbReference type="PROSITE" id="PS51194"/>
    </source>
</evidence>
<dbReference type="GeneID" id="77731809"/>
<dbReference type="GO" id="GO:0000724">
    <property type="term" value="P:double-strand break repair via homologous recombination"/>
    <property type="evidence" value="ECO:0007669"/>
    <property type="project" value="TreeGrafter"/>
</dbReference>
<proteinExistence type="predicted"/>
<dbReference type="SMART" id="SM00487">
    <property type="entry name" value="DEXDc"/>
    <property type="match status" value="1"/>
</dbReference>
<evidence type="ECO:0000256" key="2">
    <source>
        <dbReference type="ARBA" id="ARBA00022801"/>
    </source>
</evidence>
<accession>A0AA38H8V8</accession>
<dbReference type="PANTHER" id="PTHR45629:SF7">
    <property type="entry name" value="DNA EXCISION REPAIR PROTEIN ERCC-6-RELATED"/>
    <property type="match status" value="1"/>
</dbReference>
<feature type="domain" description="Helicase C-terminal" evidence="6">
    <location>
        <begin position="683"/>
        <end position="850"/>
    </location>
</feature>
<feature type="region of interest" description="Disordered" evidence="4">
    <location>
        <begin position="987"/>
        <end position="1052"/>
    </location>
</feature>
<evidence type="ECO:0000256" key="1">
    <source>
        <dbReference type="ARBA" id="ARBA00022741"/>
    </source>
</evidence>
<dbReference type="AlphaFoldDB" id="A0AA38H8V8"/>
<dbReference type="Proteomes" id="UP001164286">
    <property type="component" value="Unassembled WGS sequence"/>
</dbReference>
<comment type="caution">
    <text evidence="7">The sequence shown here is derived from an EMBL/GenBank/DDBJ whole genome shotgun (WGS) entry which is preliminary data.</text>
</comment>
<dbReference type="EMBL" id="JAKWFO010000005">
    <property type="protein sequence ID" value="KAI9635089.1"/>
    <property type="molecule type" value="Genomic_DNA"/>
</dbReference>
<dbReference type="GO" id="GO:0007131">
    <property type="term" value="P:reciprocal meiotic recombination"/>
    <property type="evidence" value="ECO:0007669"/>
    <property type="project" value="TreeGrafter"/>
</dbReference>
<evidence type="ECO:0000313" key="8">
    <source>
        <dbReference type="Proteomes" id="UP001164286"/>
    </source>
</evidence>
<dbReference type="InterPro" id="IPR038718">
    <property type="entry name" value="SNF2-like_sf"/>
</dbReference>
<keyword evidence="3" id="KW-0067">ATP-binding</keyword>
<keyword evidence="2" id="KW-0378">Hydrolase</keyword>
<sequence length="1105" mass="121608">MTLGKRRLDDYHDELPPTLPPKRQAAIPDSASETSDIDEPKEIAPATAGPSRPSRPDSFNTPTAAGGRTSGFARPQSILHPKAATTPSVVASVGRGGKLQYEVASSPQDATYYCVQWRKPQTKKQHKTWDGDAFIRMSGNKVALLNEDGGDHMASATVGGGEPMNGTPMRIGCYEIEVDRKVSYDEFCKSTCILNKNTAVKAIPNAYSPAAFPKTFKTPTMIKPARKMPGYLPATSTDENDMVTEPAGPSRVVVPPVKTYQPVPAQSFYAAPPKKIASKVVIGGGSAKDRDQWGGAVFDPKAEGALVMQRPSEAEAKKRGTELNDVVMDPLLAAKMRDHQREGVKFMYSCVMGLTGAEANGCILADEMGLGKTLQTIALIHMLLRQSPFRNQASIIGKALIVCPVSLCDNWRREFTKWVRSQDIGVIVADGSDQQIKTFLNYKSQHVLIIGYERLRKYIKALASCQPPIDLIVCDEGHRLKTKENKTTKMFDALRTTRRIILSGTPVQNDLGEYWAMVDFCCPGLLGTYKQFFKHYEKPITRSREVGASTETVENGRMKADELGKLSKEFVLRRTADVLNNYLPPKHEYVLFVAPSELQIKVYNSILSPSLAQSLARGSGAGQQGLAMIDLLRKVSNTPLLLRKKDDEGFKSGDIGDATEAALEVIPRDLHMRDVTVSGKLSLLDRMLFELHSTTKEKVVVVSNWTATLNIIQEIAKKRHWPYMRLDGSTAAKERQGLVDSFNRETRDQSFIFLLSAKAGGVGLNLIGASRLILFDSDWNPSTDLQAMARIHRDGQRKPVFIYRLLTTNTIDEKIYQRQITKTGLSDQMLDQKQGKDSKDSFSPAELKDIFTLKLTTDGCQTHDLLQCDCQTRPESDPLSEREENLPSPDKASASDDEDDVPKGFVNASQYDPTPTAKMVKKQAVEQQQKLAALKAWTHYDGLSFNSYKTLADPLLYNTIYSHSAPKDVASSPAAIEDVSDSEFDLGATKKKAPVRPATVDSDDDDDTRADRVMDSAGEEDEAELSEEEAKVQKKGKGKAKGKKVIPASSRGLVSQDAKQYSLAKIAKQGGTGRVMFAFEKVSSSKLITSREGSVEVGKLAKEDD</sequence>
<dbReference type="CDD" id="cd18793">
    <property type="entry name" value="SF2_C_SNF"/>
    <property type="match status" value="1"/>
</dbReference>
<dbReference type="InterPro" id="IPR050496">
    <property type="entry name" value="SNF2_RAD54_helicase_repair"/>
</dbReference>
<dbReference type="InterPro" id="IPR049730">
    <property type="entry name" value="SNF2/RAD54-like_C"/>
</dbReference>
<dbReference type="GO" id="GO:0005634">
    <property type="term" value="C:nucleus"/>
    <property type="evidence" value="ECO:0007669"/>
    <property type="project" value="TreeGrafter"/>
</dbReference>
<dbReference type="InterPro" id="IPR001650">
    <property type="entry name" value="Helicase_C-like"/>
</dbReference>
<dbReference type="Pfam" id="PF00176">
    <property type="entry name" value="SNF2-rel_dom"/>
    <property type="match status" value="1"/>
</dbReference>
<dbReference type="Pfam" id="PF00271">
    <property type="entry name" value="Helicase_C"/>
    <property type="match status" value="1"/>
</dbReference>
<dbReference type="Gene3D" id="3.40.50.300">
    <property type="entry name" value="P-loop containing nucleotide triphosphate hydrolases"/>
    <property type="match status" value="1"/>
</dbReference>
<keyword evidence="8" id="KW-1185">Reference proteome</keyword>
<name>A0AA38H8V8_9TREE</name>
<dbReference type="PROSITE" id="PS51194">
    <property type="entry name" value="HELICASE_CTER"/>
    <property type="match status" value="1"/>
</dbReference>
<dbReference type="InterPro" id="IPR000330">
    <property type="entry name" value="SNF2_N"/>
</dbReference>
<reference evidence="7" key="1">
    <citation type="journal article" date="2022" name="G3 (Bethesda)">
        <title>High quality genome of the basidiomycete yeast Dioszegia hungarica PDD-24b-2 isolated from cloud water.</title>
        <authorList>
            <person name="Jarrige D."/>
            <person name="Haridas S."/>
            <person name="Bleykasten-Grosshans C."/>
            <person name="Joly M."/>
            <person name="Nadalig T."/>
            <person name="Sancelme M."/>
            <person name="Vuilleumier S."/>
            <person name="Grigoriev I.V."/>
            <person name="Amato P."/>
            <person name="Bringel F."/>
        </authorList>
    </citation>
    <scope>NUCLEOTIDE SEQUENCE</scope>
    <source>
        <strain evidence="7">PDD-24b-2</strain>
    </source>
</reference>
<dbReference type="SUPFAM" id="SSF52540">
    <property type="entry name" value="P-loop containing nucleoside triphosphate hydrolases"/>
    <property type="match status" value="2"/>
</dbReference>
<evidence type="ECO:0000259" key="5">
    <source>
        <dbReference type="PROSITE" id="PS51192"/>
    </source>
</evidence>
<dbReference type="SMART" id="SM00490">
    <property type="entry name" value="HELICc"/>
    <property type="match status" value="1"/>
</dbReference>
<dbReference type="CDD" id="cd18004">
    <property type="entry name" value="DEXHc_RAD54"/>
    <property type="match status" value="1"/>
</dbReference>
<feature type="compositionally biased region" description="Basic and acidic residues" evidence="4">
    <location>
        <begin position="872"/>
        <end position="885"/>
    </location>
</feature>
<protein>
    <submittedName>
        <fullName evidence="7">SNF2 family N-terminal domain-containing protein</fullName>
    </submittedName>
</protein>
<keyword evidence="1" id="KW-0547">Nucleotide-binding</keyword>
<feature type="region of interest" description="Disordered" evidence="4">
    <location>
        <begin position="871"/>
        <end position="922"/>
    </location>
</feature>
<dbReference type="RefSeq" id="XP_052944866.1">
    <property type="nucleotide sequence ID" value="XM_053092604.1"/>
</dbReference>
<dbReference type="InterPro" id="IPR027417">
    <property type="entry name" value="P-loop_NTPase"/>
</dbReference>
<dbReference type="Gene3D" id="3.40.50.10810">
    <property type="entry name" value="Tandem AAA-ATPase domain"/>
    <property type="match status" value="1"/>
</dbReference>
<gene>
    <name evidence="7" type="ORF">MKK02DRAFT_43769</name>
</gene>
<dbReference type="Gene3D" id="1.20.120.850">
    <property type="entry name" value="SWI2/SNF2 ATPases, N-terminal domain"/>
    <property type="match status" value="1"/>
</dbReference>
<dbReference type="GO" id="GO:0016787">
    <property type="term" value="F:hydrolase activity"/>
    <property type="evidence" value="ECO:0007669"/>
    <property type="project" value="UniProtKB-KW"/>
</dbReference>
<dbReference type="PROSITE" id="PS51192">
    <property type="entry name" value="HELICASE_ATP_BIND_1"/>
    <property type="match status" value="1"/>
</dbReference>
<evidence type="ECO:0000313" key="7">
    <source>
        <dbReference type="EMBL" id="KAI9635089.1"/>
    </source>
</evidence>
<dbReference type="InterPro" id="IPR014001">
    <property type="entry name" value="Helicase_ATP-bd"/>
</dbReference>
<evidence type="ECO:0000256" key="4">
    <source>
        <dbReference type="SAM" id="MobiDB-lite"/>
    </source>
</evidence>
<feature type="domain" description="Helicase ATP-binding" evidence="5">
    <location>
        <begin position="353"/>
        <end position="524"/>
    </location>
</feature>
<dbReference type="PANTHER" id="PTHR45629">
    <property type="entry name" value="SNF2/RAD54 FAMILY MEMBER"/>
    <property type="match status" value="1"/>
</dbReference>
<dbReference type="FunFam" id="3.40.50.10810:FF:000020">
    <property type="entry name" value="DNA repair and recombination protein RAD54B"/>
    <property type="match status" value="1"/>
</dbReference>
<dbReference type="GO" id="GO:0015616">
    <property type="term" value="F:DNA translocase activity"/>
    <property type="evidence" value="ECO:0007669"/>
    <property type="project" value="TreeGrafter"/>
</dbReference>
<feature type="region of interest" description="Disordered" evidence="4">
    <location>
        <begin position="1"/>
        <end position="89"/>
    </location>
</feature>